<keyword evidence="5" id="KW-0762">Sugar transport</keyword>
<evidence type="ECO:0000313" key="19">
    <source>
        <dbReference type="EMBL" id="GLI21746.1"/>
    </source>
</evidence>
<dbReference type="InterPro" id="IPR019554">
    <property type="entry name" value="Soluble_ligand-bd"/>
</dbReference>
<evidence type="ECO:0000259" key="18">
    <source>
        <dbReference type="Pfam" id="PF22461"/>
    </source>
</evidence>
<sequence>MLSSKKFLASLLLAAATCGCTALPSSGPSRVEIEMAQPSDDQRYLLVDVDDRTLSLLAQERPASFGGRFGDYRPPTRYVVGVGDVISVTIWEAAAGGLFSGPVIDRLGTGSRSAAIPEQQVAQDGSITVPYAGRISVAGRTTAQIETAVVEKLSGKAIEPQVVVVVTRSVSNAATVLGEATSGAVVPLSPRGDRVLDVIAAAGGIKIPAHEVFVRLSRGGSTVTVPMQALLNDPKEDVYVRPLDKIVLIRDPQTYTVFGAAGNPTIVPFDAVGITLEEAVARVGGVLDARADPSGVYLMRVEPVRFATRLRPDSQPMESNGYVRVIYRWNMRDPNFVFLARGFHIRNKDAIYVANAPLADLQKVTSLFNSVAQPVVSTVSVAQ</sequence>
<proteinExistence type="inferred from homology"/>
<evidence type="ECO:0000256" key="1">
    <source>
        <dbReference type="ARBA" id="ARBA00004571"/>
    </source>
</evidence>
<keyword evidence="12" id="KW-0564">Palmitate</keyword>
<feature type="chain" id="PRO_5040875941" evidence="15">
    <location>
        <begin position="23"/>
        <end position="383"/>
    </location>
</feature>
<evidence type="ECO:0000313" key="20">
    <source>
        <dbReference type="Proteomes" id="UP001144397"/>
    </source>
</evidence>
<dbReference type="GO" id="GO:0015159">
    <property type="term" value="F:polysaccharide transmembrane transporter activity"/>
    <property type="evidence" value="ECO:0007669"/>
    <property type="project" value="InterPro"/>
</dbReference>
<dbReference type="Gene3D" id="3.30.1950.10">
    <property type="entry name" value="wza like domain"/>
    <property type="match status" value="1"/>
</dbReference>
<dbReference type="Pfam" id="PF02563">
    <property type="entry name" value="Poly_export"/>
    <property type="match status" value="1"/>
</dbReference>
<dbReference type="Pfam" id="PF10531">
    <property type="entry name" value="SLBB"/>
    <property type="match status" value="1"/>
</dbReference>
<evidence type="ECO:0000256" key="7">
    <source>
        <dbReference type="ARBA" id="ARBA00022729"/>
    </source>
</evidence>
<dbReference type="Proteomes" id="UP001144397">
    <property type="component" value="Unassembled WGS sequence"/>
</dbReference>
<evidence type="ECO:0000256" key="14">
    <source>
        <dbReference type="ARBA" id="ARBA00023288"/>
    </source>
</evidence>
<evidence type="ECO:0000256" key="10">
    <source>
        <dbReference type="ARBA" id="ARBA00023114"/>
    </source>
</evidence>
<dbReference type="PANTHER" id="PTHR33619">
    <property type="entry name" value="POLYSACCHARIDE EXPORT PROTEIN GFCE-RELATED"/>
    <property type="match status" value="1"/>
</dbReference>
<dbReference type="GO" id="GO:0015288">
    <property type="term" value="F:porin activity"/>
    <property type="evidence" value="ECO:0007669"/>
    <property type="project" value="UniProtKB-KW"/>
</dbReference>
<evidence type="ECO:0000256" key="15">
    <source>
        <dbReference type="SAM" id="SignalP"/>
    </source>
</evidence>
<name>A0A9W6CGI9_XANFL</name>
<feature type="domain" description="SLBB" evidence="18">
    <location>
        <begin position="254"/>
        <end position="353"/>
    </location>
</feature>
<reference evidence="19" key="1">
    <citation type="submission" date="2022-12" db="EMBL/GenBank/DDBJ databases">
        <title>Reference genome sequencing for broad-spectrum identification of bacterial and archaeal isolates by mass spectrometry.</title>
        <authorList>
            <person name="Sekiguchi Y."/>
            <person name="Tourlousse D.M."/>
        </authorList>
    </citation>
    <scope>NUCLEOTIDE SEQUENCE</scope>
    <source>
        <strain evidence="19">301</strain>
    </source>
</reference>
<feature type="domain" description="Soluble ligand binding" evidence="17">
    <location>
        <begin position="175"/>
        <end position="223"/>
    </location>
</feature>
<dbReference type="Pfam" id="PF22461">
    <property type="entry name" value="SLBB_2"/>
    <property type="match status" value="1"/>
</dbReference>
<dbReference type="Gene3D" id="3.10.560.10">
    <property type="entry name" value="Outer membrane lipoprotein wza domain like"/>
    <property type="match status" value="2"/>
</dbReference>
<evidence type="ECO:0000256" key="8">
    <source>
        <dbReference type="ARBA" id="ARBA00023047"/>
    </source>
</evidence>
<dbReference type="InterPro" id="IPR049712">
    <property type="entry name" value="Poly_export"/>
</dbReference>
<protein>
    <submittedName>
        <fullName evidence="19">Capsular polysaccharide biosynthesis protein</fullName>
    </submittedName>
</protein>
<dbReference type="EMBL" id="BSDO01000002">
    <property type="protein sequence ID" value="GLI21746.1"/>
    <property type="molecule type" value="Genomic_DNA"/>
</dbReference>
<evidence type="ECO:0000256" key="3">
    <source>
        <dbReference type="ARBA" id="ARBA00022448"/>
    </source>
</evidence>
<keyword evidence="10" id="KW-0626">Porin</keyword>
<evidence type="ECO:0000256" key="13">
    <source>
        <dbReference type="ARBA" id="ARBA00023237"/>
    </source>
</evidence>
<keyword evidence="14" id="KW-0449">Lipoprotein</keyword>
<dbReference type="InterPro" id="IPR054765">
    <property type="entry name" value="SLBB_dom"/>
</dbReference>
<keyword evidence="8" id="KW-0625">Polysaccharide transport</keyword>
<evidence type="ECO:0000256" key="5">
    <source>
        <dbReference type="ARBA" id="ARBA00022597"/>
    </source>
</evidence>
<keyword evidence="7 15" id="KW-0732">Signal</keyword>
<keyword evidence="11" id="KW-0472">Membrane</keyword>
<dbReference type="GO" id="GO:0009279">
    <property type="term" value="C:cell outer membrane"/>
    <property type="evidence" value="ECO:0007669"/>
    <property type="project" value="UniProtKB-SubCell"/>
</dbReference>
<evidence type="ECO:0000256" key="12">
    <source>
        <dbReference type="ARBA" id="ARBA00023139"/>
    </source>
</evidence>
<comment type="caution">
    <text evidence="19">The sequence shown here is derived from an EMBL/GenBank/DDBJ whole genome shotgun (WGS) entry which is preliminary data.</text>
</comment>
<evidence type="ECO:0000256" key="4">
    <source>
        <dbReference type="ARBA" id="ARBA00022452"/>
    </source>
</evidence>
<keyword evidence="6" id="KW-0812">Transmembrane</keyword>
<evidence type="ECO:0000256" key="2">
    <source>
        <dbReference type="ARBA" id="ARBA00009450"/>
    </source>
</evidence>
<gene>
    <name evidence="19" type="ORF">XFLAVUS301_14200</name>
</gene>
<evidence type="ECO:0000256" key="9">
    <source>
        <dbReference type="ARBA" id="ARBA00023065"/>
    </source>
</evidence>
<feature type="signal peptide" evidence="15">
    <location>
        <begin position="1"/>
        <end position="22"/>
    </location>
</feature>
<evidence type="ECO:0000256" key="11">
    <source>
        <dbReference type="ARBA" id="ARBA00023136"/>
    </source>
</evidence>
<evidence type="ECO:0000259" key="17">
    <source>
        <dbReference type="Pfam" id="PF10531"/>
    </source>
</evidence>
<dbReference type="AlphaFoldDB" id="A0A9W6CGI9"/>
<keyword evidence="4" id="KW-1134">Transmembrane beta strand</keyword>
<dbReference type="PANTHER" id="PTHR33619:SF3">
    <property type="entry name" value="POLYSACCHARIDE EXPORT PROTEIN GFCE-RELATED"/>
    <property type="match status" value="1"/>
</dbReference>
<accession>A0A9W6CGI9</accession>
<organism evidence="19 20">
    <name type="scientific">Xanthobacter flavus</name>
    <dbReference type="NCBI Taxonomy" id="281"/>
    <lineage>
        <taxon>Bacteria</taxon>
        <taxon>Pseudomonadati</taxon>
        <taxon>Pseudomonadota</taxon>
        <taxon>Alphaproteobacteria</taxon>
        <taxon>Hyphomicrobiales</taxon>
        <taxon>Xanthobacteraceae</taxon>
        <taxon>Xanthobacter</taxon>
    </lineage>
</organism>
<evidence type="ECO:0000259" key="16">
    <source>
        <dbReference type="Pfam" id="PF02563"/>
    </source>
</evidence>
<comment type="similarity">
    <text evidence="2">Belongs to the BexD/CtrA/VexA family.</text>
</comment>
<dbReference type="InterPro" id="IPR003715">
    <property type="entry name" value="Poly_export_N"/>
</dbReference>
<keyword evidence="3" id="KW-0813">Transport</keyword>
<dbReference type="GO" id="GO:0006811">
    <property type="term" value="P:monoatomic ion transport"/>
    <property type="evidence" value="ECO:0007669"/>
    <property type="project" value="UniProtKB-KW"/>
</dbReference>
<evidence type="ECO:0000256" key="6">
    <source>
        <dbReference type="ARBA" id="ARBA00022692"/>
    </source>
</evidence>
<keyword evidence="13" id="KW-0998">Cell outer membrane</keyword>
<comment type="subcellular location">
    <subcellularLocation>
        <location evidence="1">Cell outer membrane</location>
        <topology evidence="1">Multi-pass membrane protein</topology>
    </subcellularLocation>
</comment>
<dbReference type="PROSITE" id="PS51257">
    <property type="entry name" value="PROKAR_LIPOPROTEIN"/>
    <property type="match status" value="1"/>
</dbReference>
<dbReference type="GO" id="GO:0046930">
    <property type="term" value="C:pore complex"/>
    <property type="evidence" value="ECO:0007669"/>
    <property type="project" value="UniProtKB-KW"/>
</dbReference>
<feature type="domain" description="Polysaccharide export protein N-terminal" evidence="16">
    <location>
        <begin position="75"/>
        <end position="166"/>
    </location>
</feature>
<keyword evidence="9" id="KW-0406">Ion transport</keyword>